<dbReference type="EMBL" id="CP072455">
    <property type="protein sequence ID" value="QTL39114.1"/>
    <property type="molecule type" value="Genomic_DNA"/>
</dbReference>
<accession>A0ABX7VEC3</accession>
<evidence type="ECO:0000313" key="1">
    <source>
        <dbReference type="EMBL" id="QTL39114.1"/>
    </source>
</evidence>
<name>A0ABX7VEC3_XENBU</name>
<gene>
    <name evidence="1" type="ORF">HGO23_14825</name>
</gene>
<reference evidence="1 2" key="1">
    <citation type="submission" date="2021-03" db="EMBL/GenBank/DDBJ databases">
        <title>Complete Genome Sequence Data of Xenorhabdus budapestensis strain C72, a Candidate Biological Control Agent, from China.</title>
        <authorList>
            <person name="LI B."/>
            <person name="WANG S."/>
            <person name="QIU D."/>
        </authorList>
    </citation>
    <scope>NUCLEOTIDE SEQUENCE [LARGE SCALE GENOMIC DNA]</scope>
    <source>
        <strain evidence="1 2">C-7-2</strain>
    </source>
</reference>
<protein>
    <submittedName>
        <fullName evidence="1">Acetyltransferase</fullName>
    </submittedName>
</protein>
<sequence>MLTLKYLVPMTRREVDSGVGLFSVFDCQPQACPSISEETTRSLGRLLTEIRRRLKKVHLMTCHPHRIGKSNCISVNLEDEQGHDVNLLITVSGEHQWPKPEEYKHPRWFIHVADATDAIYLILLIHQRMKE</sequence>
<organism evidence="1 2">
    <name type="scientific">Xenorhabdus budapestensis</name>
    <dbReference type="NCBI Taxonomy" id="290110"/>
    <lineage>
        <taxon>Bacteria</taxon>
        <taxon>Pseudomonadati</taxon>
        <taxon>Pseudomonadota</taxon>
        <taxon>Gammaproteobacteria</taxon>
        <taxon>Enterobacterales</taxon>
        <taxon>Morganellaceae</taxon>
        <taxon>Xenorhabdus</taxon>
    </lineage>
</organism>
<proteinExistence type="predicted"/>
<dbReference type="Proteomes" id="UP000665047">
    <property type="component" value="Chromosome"/>
</dbReference>
<keyword evidence="2" id="KW-1185">Reference proteome</keyword>
<evidence type="ECO:0000313" key="2">
    <source>
        <dbReference type="Proteomes" id="UP000665047"/>
    </source>
</evidence>
<dbReference type="RefSeq" id="WP_209027129.1">
    <property type="nucleotide sequence ID" value="NZ_CP072455.1"/>
</dbReference>